<name>A0A839UNC8_9GAMM</name>
<proteinExistence type="predicted"/>
<evidence type="ECO:0000259" key="1">
    <source>
        <dbReference type="Pfam" id="PF14321"/>
    </source>
</evidence>
<sequence>MLSACGGSSSSDPEPMATLNLSIVDGPVDAADAVVIAFNELEIKPASGASQVVTLAETATINLLDYQGEVSAPLVRNLSLTPGNYNWVRLGIDAAASYIEIDGAQYPLEIPSAAQSGLKLNRGFTLAAGGVSDFTLEFDLRKSVHQEGTGDYKLRPTLRMVDNLEVGTAVGTVDRALIEDVACTNNGDNNDTGNVVYVYAAADVTPVDIQGAETDPITSATVTYDDASNNFVFTVGFLAAGDYTLAFTCDGLVDDPQAVDELLFGATANVAITAGAATQVSL</sequence>
<dbReference type="Pfam" id="PF14321">
    <property type="entry name" value="DUF4382"/>
    <property type="match status" value="1"/>
</dbReference>
<organism evidence="2 3">
    <name type="scientific">Simiduia aestuariiviva</name>
    <dbReference type="NCBI Taxonomy" id="1510459"/>
    <lineage>
        <taxon>Bacteria</taxon>
        <taxon>Pseudomonadati</taxon>
        <taxon>Pseudomonadota</taxon>
        <taxon>Gammaproteobacteria</taxon>
        <taxon>Cellvibrionales</taxon>
        <taxon>Cellvibrionaceae</taxon>
        <taxon>Simiduia</taxon>
    </lineage>
</organism>
<keyword evidence="3" id="KW-1185">Reference proteome</keyword>
<dbReference type="InterPro" id="IPR025491">
    <property type="entry name" value="DUF4382"/>
</dbReference>
<gene>
    <name evidence="2" type="ORF">FHS30_000051</name>
</gene>
<dbReference type="Proteomes" id="UP000559987">
    <property type="component" value="Unassembled WGS sequence"/>
</dbReference>
<accession>A0A839UNC8</accession>
<evidence type="ECO:0000313" key="3">
    <source>
        <dbReference type="Proteomes" id="UP000559987"/>
    </source>
</evidence>
<evidence type="ECO:0000313" key="2">
    <source>
        <dbReference type="EMBL" id="MBB3166875.1"/>
    </source>
</evidence>
<reference evidence="2 3" key="1">
    <citation type="submission" date="2020-08" db="EMBL/GenBank/DDBJ databases">
        <title>Genomic Encyclopedia of Type Strains, Phase III (KMG-III): the genomes of soil and plant-associated and newly described type strains.</title>
        <authorList>
            <person name="Whitman W."/>
        </authorList>
    </citation>
    <scope>NUCLEOTIDE SEQUENCE [LARGE SCALE GENOMIC DNA]</scope>
    <source>
        <strain evidence="2 3">CECT 8571</strain>
    </source>
</reference>
<dbReference type="AlphaFoldDB" id="A0A839UNC8"/>
<protein>
    <recommendedName>
        <fullName evidence="1">DUF4382 domain-containing protein</fullName>
    </recommendedName>
</protein>
<comment type="caution">
    <text evidence="2">The sequence shown here is derived from an EMBL/GenBank/DDBJ whole genome shotgun (WGS) entry which is preliminary data.</text>
</comment>
<dbReference type="EMBL" id="JACHXZ010000001">
    <property type="protein sequence ID" value="MBB3166875.1"/>
    <property type="molecule type" value="Genomic_DNA"/>
</dbReference>
<feature type="domain" description="DUF4382" evidence="1">
    <location>
        <begin position="17"/>
        <end position="156"/>
    </location>
</feature>